<gene>
    <name evidence="19" type="ORF">CHIRRI_LOCUS4464</name>
</gene>
<evidence type="ECO:0000256" key="12">
    <source>
        <dbReference type="ARBA" id="ARBA00025712"/>
    </source>
</evidence>
<evidence type="ECO:0000256" key="7">
    <source>
        <dbReference type="ARBA" id="ARBA00022989"/>
    </source>
</evidence>
<comment type="catalytic activity">
    <reaction evidence="15">
        <text>cholesterol + NADH + O2 + H(+) = 7-dehydrocholesterol + NAD(+) + 2 H2O</text>
        <dbReference type="Rhea" id="RHEA:51644"/>
        <dbReference type="ChEBI" id="CHEBI:15377"/>
        <dbReference type="ChEBI" id="CHEBI:15378"/>
        <dbReference type="ChEBI" id="CHEBI:15379"/>
        <dbReference type="ChEBI" id="CHEBI:16113"/>
        <dbReference type="ChEBI" id="CHEBI:17759"/>
        <dbReference type="ChEBI" id="CHEBI:57540"/>
        <dbReference type="ChEBI" id="CHEBI:57945"/>
        <dbReference type="EC" id="1.14.19.21"/>
    </reaction>
    <physiologicalReaction direction="left-to-right" evidence="15">
        <dbReference type="Rhea" id="RHEA:51645"/>
    </physiologicalReaction>
</comment>
<evidence type="ECO:0000256" key="17">
    <source>
        <dbReference type="SAM" id="Phobius"/>
    </source>
</evidence>
<dbReference type="EMBL" id="OU895877">
    <property type="protein sequence ID" value="CAH1716718.1"/>
    <property type="molecule type" value="Genomic_DNA"/>
</dbReference>
<organism evidence="19 20">
    <name type="scientific">Chironomus riparius</name>
    <dbReference type="NCBI Taxonomy" id="315576"/>
    <lineage>
        <taxon>Eukaryota</taxon>
        <taxon>Metazoa</taxon>
        <taxon>Ecdysozoa</taxon>
        <taxon>Arthropoda</taxon>
        <taxon>Hexapoda</taxon>
        <taxon>Insecta</taxon>
        <taxon>Pterygota</taxon>
        <taxon>Neoptera</taxon>
        <taxon>Endopterygota</taxon>
        <taxon>Diptera</taxon>
        <taxon>Nematocera</taxon>
        <taxon>Chironomoidea</taxon>
        <taxon>Chironomidae</taxon>
        <taxon>Chironominae</taxon>
        <taxon>Chironomus</taxon>
    </lineage>
</organism>
<feature type="domain" description="Rieske" evidence="18">
    <location>
        <begin position="65"/>
        <end position="172"/>
    </location>
</feature>
<dbReference type="Gene3D" id="2.102.10.10">
    <property type="entry name" value="Rieske [2Fe-2S] iron-sulphur domain"/>
    <property type="match status" value="1"/>
</dbReference>
<evidence type="ECO:0000256" key="5">
    <source>
        <dbReference type="ARBA" id="ARBA00022714"/>
    </source>
</evidence>
<dbReference type="AlphaFoldDB" id="A0A9P0IV75"/>
<keyword evidence="5" id="KW-0001">2Fe-2S</keyword>
<dbReference type="InterPro" id="IPR017941">
    <property type="entry name" value="Rieske_2Fe-2S"/>
</dbReference>
<dbReference type="GO" id="GO:0005737">
    <property type="term" value="C:cytoplasm"/>
    <property type="evidence" value="ECO:0007669"/>
    <property type="project" value="TreeGrafter"/>
</dbReference>
<dbReference type="GO" id="GO:0016020">
    <property type="term" value="C:membrane"/>
    <property type="evidence" value="ECO:0007669"/>
    <property type="project" value="UniProtKB-SubCell"/>
</dbReference>
<evidence type="ECO:0000256" key="1">
    <source>
        <dbReference type="ARBA" id="ARBA00001962"/>
    </source>
</evidence>
<keyword evidence="9" id="KW-0408">Iron</keyword>
<dbReference type="Pfam" id="PF00355">
    <property type="entry name" value="Rieske"/>
    <property type="match status" value="1"/>
</dbReference>
<dbReference type="SUPFAM" id="SSF50022">
    <property type="entry name" value="ISP domain"/>
    <property type="match status" value="1"/>
</dbReference>
<dbReference type="Pfam" id="PF19298">
    <property type="entry name" value="KshA_C"/>
    <property type="match status" value="1"/>
</dbReference>
<dbReference type="InterPro" id="IPR045605">
    <property type="entry name" value="KshA-like_C"/>
</dbReference>
<evidence type="ECO:0000256" key="13">
    <source>
        <dbReference type="ARBA" id="ARBA00025729"/>
    </source>
</evidence>
<dbReference type="GO" id="GO:0046872">
    <property type="term" value="F:metal ion binding"/>
    <property type="evidence" value="ECO:0007669"/>
    <property type="project" value="UniProtKB-KW"/>
</dbReference>
<evidence type="ECO:0000256" key="14">
    <source>
        <dbReference type="ARBA" id="ARBA00026095"/>
    </source>
</evidence>
<dbReference type="PROSITE" id="PS51296">
    <property type="entry name" value="RIESKE"/>
    <property type="match status" value="1"/>
</dbReference>
<comment type="subcellular location">
    <subcellularLocation>
        <location evidence="2">Membrane</location>
    </subcellularLocation>
</comment>
<keyword evidence="20" id="KW-1185">Reference proteome</keyword>
<dbReference type="InterPro" id="IPR036922">
    <property type="entry name" value="Rieske_2Fe-2S_sf"/>
</dbReference>
<dbReference type="Proteomes" id="UP001153620">
    <property type="component" value="Chromosome 1"/>
</dbReference>
<keyword evidence="7 17" id="KW-1133">Transmembrane helix</keyword>
<keyword evidence="11 17" id="KW-0472">Membrane</keyword>
<evidence type="ECO:0000256" key="2">
    <source>
        <dbReference type="ARBA" id="ARBA00004370"/>
    </source>
</evidence>
<comment type="catalytic activity">
    <reaction evidence="16">
        <text>cholesterol + NADPH + O2 + H(+) = 7-dehydrocholesterol + NADP(+) + 2 H2O</text>
        <dbReference type="Rhea" id="RHEA:45024"/>
        <dbReference type="ChEBI" id="CHEBI:15377"/>
        <dbReference type="ChEBI" id="CHEBI:15378"/>
        <dbReference type="ChEBI" id="CHEBI:15379"/>
        <dbReference type="ChEBI" id="CHEBI:16113"/>
        <dbReference type="ChEBI" id="CHEBI:17759"/>
        <dbReference type="ChEBI" id="CHEBI:57783"/>
        <dbReference type="ChEBI" id="CHEBI:58349"/>
        <dbReference type="EC" id="1.14.19.21"/>
    </reaction>
    <physiologicalReaction direction="left-to-right" evidence="16">
        <dbReference type="Rhea" id="RHEA:45025"/>
    </physiologicalReaction>
</comment>
<comment type="pathway">
    <text evidence="12">Steroid hormone biosynthesis; dafachronic acid biosynthesis.</text>
</comment>
<evidence type="ECO:0000259" key="18">
    <source>
        <dbReference type="PROSITE" id="PS51296"/>
    </source>
</evidence>
<keyword evidence="10" id="KW-0411">Iron-sulfur</keyword>
<comment type="similarity">
    <text evidence="13">Belongs to the cholesterol 7-desaturase family.</text>
</comment>
<dbReference type="GO" id="GO:0008203">
    <property type="term" value="P:cholesterol metabolic process"/>
    <property type="evidence" value="ECO:0007669"/>
    <property type="project" value="InterPro"/>
</dbReference>
<protein>
    <recommendedName>
        <fullName evidence="14">cholesterol 7-desaturase</fullName>
        <ecNumber evidence="14">1.14.19.21</ecNumber>
    </recommendedName>
</protein>
<proteinExistence type="inferred from homology"/>
<dbReference type="PANTHER" id="PTHR21266:SF32">
    <property type="entry name" value="CHOLESTEROL 7-DESATURASE NVD"/>
    <property type="match status" value="1"/>
</dbReference>
<evidence type="ECO:0000313" key="19">
    <source>
        <dbReference type="EMBL" id="CAH1716718.1"/>
    </source>
</evidence>
<comment type="pathway">
    <text evidence="3">Hormone biosynthesis.</text>
</comment>
<dbReference type="SUPFAM" id="SSF55961">
    <property type="entry name" value="Bet v1-like"/>
    <property type="match status" value="1"/>
</dbReference>
<evidence type="ECO:0000256" key="15">
    <source>
        <dbReference type="ARBA" id="ARBA00047853"/>
    </source>
</evidence>
<feature type="transmembrane region" description="Helical" evidence="17">
    <location>
        <begin position="9"/>
        <end position="31"/>
    </location>
</feature>
<evidence type="ECO:0000256" key="3">
    <source>
        <dbReference type="ARBA" id="ARBA00004972"/>
    </source>
</evidence>
<dbReference type="Gene3D" id="3.90.380.10">
    <property type="entry name" value="Naphthalene 1,2-dioxygenase Alpha Subunit, Chain A, domain 1"/>
    <property type="match status" value="1"/>
</dbReference>
<name>A0A9P0IV75_9DIPT</name>
<accession>A0A9P0IV75</accession>
<evidence type="ECO:0000256" key="10">
    <source>
        <dbReference type="ARBA" id="ARBA00023014"/>
    </source>
</evidence>
<evidence type="ECO:0000256" key="11">
    <source>
        <dbReference type="ARBA" id="ARBA00023136"/>
    </source>
</evidence>
<keyword evidence="8" id="KW-0560">Oxidoreductase</keyword>
<evidence type="ECO:0000256" key="6">
    <source>
        <dbReference type="ARBA" id="ARBA00022723"/>
    </source>
</evidence>
<reference evidence="19" key="2">
    <citation type="submission" date="2022-10" db="EMBL/GenBank/DDBJ databases">
        <authorList>
            <consortium name="ENA_rothamsted_submissions"/>
            <consortium name="culmorum"/>
            <person name="King R."/>
        </authorList>
    </citation>
    <scope>NUCLEOTIDE SEQUENCE</scope>
</reference>
<evidence type="ECO:0000256" key="16">
    <source>
        <dbReference type="ARBA" id="ARBA00049548"/>
    </source>
</evidence>
<sequence length="399" mass="46068">MCAEFWHNLYTFITVALLGVLYYILFVPVTWKDNDANDKKSAINRARRLRKIGTKLLPPFPNGWYKLATSKEIKPGTAKHIACIGENFVVFRSTDSKKTFVLDAYCPHMGANLGVGGIVKGDCIECPFHQWKFDGESGSLVNIPYSESLSEVEKFAKIRKWTSKEVNGLVFVWYHRENEEPWEIPVIDEVDNGRFVCHGWNEFRVHSHIQDIPENGADIAHLATVHGSNILGGADINNMRNSWFSFGSHIWNAKWSSNTYFKHMATVKLTHIYKLLSFKLIEIDADIDQIGPGYVTLVLKLIFGKIIILQTLTPLEPLVQNLSHYFYAPWYLGWLAKFIMYGETINVARDVMIWNSKEFVRNPLLPKEEKPLKMFRSWYSQFYSENSKTFAQAHETLEW</sequence>
<dbReference type="GO" id="GO:0051537">
    <property type="term" value="F:2 iron, 2 sulfur cluster binding"/>
    <property type="evidence" value="ECO:0007669"/>
    <property type="project" value="UniProtKB-KW"/>
</dbReference>
<dbReference type="EC" id="1.14.19.21" evidence="14"/>
<dbReference type="InterPro" id="IPR050584">
    <property type="entry name" value="Cholesterol_7-desaturase"/>
</dbReference>
<evidence type="ECO:0000313" key="20">
    <source>
        <dbReference type="Proteomes" id="UP001153620"/>
    </source>
</evidence>
<keyword evidence="4 17" id="KW-0812">Transmembrane</keyword>
<keyword evidence="6" id="KW-0479">Metal-binding</keyword>
<evidence type="ECO:0000256" key="9">
    <source>
        <dbReference type="ARBA" id="ARBA00023004"/>
    </source>
</evidence>
<dbReference type="PANTHER" id="PTHR21266">
    <property type="entry name" value="IRON-SULFUR DOMAIN CONTAINING PROTEIN"/>
    <property type="match status" value="1"/>
</dbReference>
<evidence type="ECO:0000256" key="8">
    <source>
        <dbReference type="ARBA" id="ARBA00023002"/>
    </source>
</evidence>
<reference evidence="19" key="1">
    <citation type="submission" date="2022-01" db="EMBL/GenBank/DDBJ databases">
        <authorList>
            <person name="King R."/>
        </authorList>
    </citation>
    <scope>NUCLEOTIDE SEQUENCE</scope>
</reference>
<dbReference type="GO" id="GO:0170056">
    <property type="term" value="F:cholesterol 7-desaturase [NAD(P)H] activity"/>
    <property type="evidence" value="ECO:0007669"/>
    <property type="project" value="UniProtKB-EC"/>
</dbReference>
<evidence type="ECO:0000256" key="4">
    <source>
        <dbReference type="ARBA" id="ARBA00022692"/>
    </source>
</evidence>
<dbReference type="OrthoDB" id="74178at2759"/>
<comment type="cofactor">
    <cofactor evidence="1">
        <name>Fe cation</name>
        <dbReference type="ChEBI" id="CHEBI:24875"/>
    </cofactor>
</comment>